<dbReference type="InterPro" id="IPR001962">
    <property type="entry name" value="Asn_synthase"/>
</dbReference>
<dbReference type="GO" id="GO:0006529">
    <property type="term" value="P:asparagine biosynthetic process"/>
    <property type="evidence" value="ECO:0007669"/>
    <property type="project" value="InterPro"/>
</dbReference>
<proteinExistence type="predicted"/>
<evidence type="ECO:0000259" key="1">
    <source>
        <dbReference type="Pfam" id="PF00733"/>
    </source>
</evidence>
<dbReference type="EMBL" id="JACHJB010000002">
    <property type="protein sequence ID" value="MBB6347533.1"/>
    <property type="molecule type" value="Genomic_DNA"/>
</dbReference>
<keyword evidence="3" id="KW-1185">Reference proteome</keyword>
<dbReference type="SUPFAM" id="SSF52402">
    <property type="entry name" value="Adenine nucleotide alpha hydrolases-like"/>
    <property type="match status" value="1"/>
</dbReference>
<dbReference type="GO" id="GO:0004066">
    <property type="term" value="F:asparagine synthase (glutamine-hydrolyzing) activity"/>
    <property type="evidence" value="ECO:0007669"/>
    <property type="project" value="InterPro"/>
</dbReference>
<evidence type="ECO:0000313" key="3">
    <source>
        <dbReference type="Proteomes" id="UP000583800"/>
    </source>
</evidence>
<evidence type="ECO:0000313" key="2">
    <source>
        <dbReference type="EMBL" id="MBB6347533.1"/>
    </source>
</evidence>
<dbReference type="Gene3D" id="3.40.50.620">
    <property type="entry name" value="HUPs"/>
    <property type="match status" value="1"/>
</dbReference>
<feature type="domain" description="Asparagine synthetase" evidence="1">
    <location>
        <begin position="205"/>
        <end position="276"/>
    </location>
</feature>
<reference evidence="2 3" key="1">
    <citation type="submission" date="2020-08" db="EMBL/GenBank/DDBJ databases">
        <title>Sequencing the genomes of 1000 actinobacteria strains.</title>
        <authorList>
            <person name="Klenk H.-P."/>
        </authorList>
    </citation>
    <scope>NUCLEOTIDE SEQUENCE [LARGE SCALE GENOMIC DNA]</scope>
    <source>
        <strain evidence="2 3">DSM 45913</strain>
    </source>
</reference>
<dbReference type="InterPro" id="IPR014729">
    <property type="entry name" value="Rossmann-like_a/b/a_fold"/>
</dbReference>
<dbReference type="Proteomes" id="UP000583800">
    <property type="component" value="Unassembled WGS sequence"/>
</dbReference>
<organism evidence="2 3">
    <name type="scientific">Nonomuraea muscovyensis</name>
    <dbReference type="NCBI Taxonomy" id="1124761"/>
    <lineage>
        <taxon>Bacteria</taxon>
        <taxon>Bacillati</taxon>
        <taxon>Actinomycetota</taxon>
        <taxon>Actinomycetes</taxon>
        <taxon>Streptosporangiales</taxon>
        <taxon>Streptosporangiaceae</taxon>
        <taxon>Nonomuraea</taxon>
    </lineage>
</organism>
<sequence length="567" mass="61818">MRVLLAVAGKPHQREAVRQAVQRAKDSIEAAFPVAPERIRAAEWRASHGGVHLLAWTNEPEWEPLVTPGGITAVAGHRPGQARELIGRAAAEPGCFAAFQSDEHGISASTSLAPADPVYYAQTGELCVIGNRALLVRLAAFGAIRYDVAALQSIARQGYFLSEETPYAGVRSLPPASRLVAGERLTITTDPLPEGESRTGSKQVAEGMLAAVEPLLQTPDPVRLTLTGGRDSRLVAALLHASGIPFHAVTSGFDDHPDVVVARQVAATLGVEHEVHAPPQTPDNELLVAHPADRVQNVLRVCEGMLSAYENITGEAAYSRRPSLGGHNGEILRGGFLSGMEEATPAAVRRRTQSLFLAHHALFTDAANARAEELAWRSDTPHVPDHLYLRFRVGRWHAASRAAMLRRGTPVQPFLDNRVIAAALELDPEYRHSERLVHKLIKMFAPALAGVPLEGGQWRFKSEGRFALLRSRAQRPAAKQVKPWNWRVEPGEEIVKELERTILSSAGLGEIVRLDKVPALFDGGRLTKAPLVWHLYTVASLLATDLTAPATRARERLRVRTQRSRRG</sequence>
<dbReference type="RefSeq" id="WP_185085455.1">
    <property type="nucleotide sequence ID" value="NZ_JACHJB010000002.1"/>
</dbReference>
<gene>
    <name evidence="2" type="ORF">FHU36_004078</name>
</gene>
<dbReference type="AlphaFoldDB" id="A0A7X0C2Z4"/>
<name>A0A7X0C2Z4_9ACTN</name>
<accession>A0A7X0C2Z4</accession>
<dbReference type="Pfam" id="PF00733">
    <property type="entry name" value="Asn_synthase"/>
    <property type="match status" value="1"/>
</dbReference>
<protein>
    <submittedName>
        <fullName evidence="2">Asparagine synthetase B (Glutamine-hydrolyzing)</fullName>
    </submittedName>
</protein>
<comment type="caution">
    <text evidence="2">The sequence shown here is derived from an EMBL/GenBank/DDBJ whole genome shotgun (WGS) entry which is preliminary data.</text>
</comment>